<keyword evidence="4 5" id="KW-0472">Membrane</keyword>
<organism evidence="7 8">
    <name type="scientific">Mucilaginibacter sabulilitoris</name>
    <dbReference type="NCBI Taxonomy" id="1173583"/>
    <lineage>
        <taxon>Bacteria</taxon>
        <taxon>Pseudomonadati</taxon>
        <taxon>Bacteroidota</taxon>
        <taxon>Sphingobacteriia</taxon>
        <taxon>Sphingobacteriales</taxon>
        <taxon>Sphingobacteriaceae</taxon>
        <taxon>Mucilaginibacter</taxon>
    </lineage>
</organism>
<feature type="transmembrane region" description="Helical" evidence="5">
    <location>
        <begin position="5"/>
        <end position="23"/>
    </location>
</feature>
<dbReference type="RefSeq" id="WP_321565588.1">
    <property type="nucleotide sequence ID" value="NZ_CP139558.1"/>
</dbReference>
<evidence type="ECO:0000256" key="4">
    <source>
        <dbReference type="ARBA" id="ARBA00023136"/>
    </source>
</evidence>
<evidence type="ECO:0000256" key="2">
    <source>
        <dbReference type="ARBA" id="ARBA00022692"/>
    </source>
</evidence>
<evidence type="ECO:0000256" key="3">
    <source>
        <dbReference type="ARBA" id="ARBA00022989"/>
    </source>
</evidence>
<feature type="transmembrane region" description="Helical" evidence="5">
    <location>
        <begin position="116"/>
        <end position="134"/>
    </location>
</feature>
<comment type="subcellular location">
    <subcellularLocation>
        <location evidence="1">Membrane</location>
        <topology evidence="1">Multi-pass membrane protein</topology>
    </subcellularLocation>
</comment>
<dbReference type="Proteomes" id="UP001324380">
    <property type="component" value="Chromosome"/>
</dbReference>
<name>A0ABZ0TTQ9_9SPHI</name>
<evidence type="ECO:0000256" key="1">
    <source>
        <dbReference type="ARBA" id="ARBA00004141"/>
    </source>
</evidence>
<feature type="transmembrane region" description="Helical" evidence="5">
    <location>
        <begin position="43"/>
        <end position="66"/>
    </location>
</feature>
<evidence type="ECO:0000313" key="8">
    <source>
        <dbReference type="Proteomes" id="UP001324380"/>
    </source>
</evidence>
<reference evidence="7 8" key="1">
    <citation type="submission" date="2023-11" db="EMBL/GenBank/DDBJ databases">
        <title>Analysis of the Genomes of Mucilaginibacter gossypii cycad 4 and M. sabulilitoris SNA2: microbes with the potential for plant growth promotion.</title>
        <authorList>
            <person name="Hirsch A.M."/>
            <person name="Humm E."/>
            <person name="Rubbi M."/>
            <person name="Del Vecchio G."/>
            <person name="Ha S.M."/>
            <person name="Pellegrini M."/>
            <person name="Gunsalus R.P."/>
        </authorList>
    </citation>
    <scope>NUCLEOTIDE SEQUENCE [LARGE SCALE GENOMIC DNA]</scope>
    <source>
        <strain evidence="7 8">SNA2</strain>
    </source>
</reference>
<gene>
    <name evidence="7" type="ORF">SNE25_13285</name>
</gene>
<evidence type="ECO:0000313" key="7">
    <source>
        <dbReference type="EMBL" id="WPU96494.1"/>
    </source>
</evidence>
<feature type="transmembrane region" description="Helical" evidence="5">
    <location>
        <begin position="78"/>
        <end position="96"/>
    </location>
</feature>
<accession>A0ABZ0TTQ9</accession>
<dbReference type="InterPro" id="IPR009908">
    <property type="entry name" value="Methylamine_util_MauE"/>
</dbReference>
<sequence length="148" mass="16751">MKKEFIADIMVALIFMMLLYASFSKYVDFAGYQRAMHNQPFPSWFSDALVFVLPPMEIIVAILLAIDKTKVTGLKATVGLMTAFTLYIVAILLHLFPMVPCTCGGIIRLMSWPQHLLFNLFFIAIAIIALKITVENQPNKSYQIRSSQ</sequence>
<evidence type="ECO:0000256" key="5">
    <source>
        <dbReference type="SAM" id="Phobius"/>
    </source>
</evidence>
<keyword evidence="2 5" id="KW-0812">Transmembrane</keyword>
<keyword evidence="3 5" id="KW-1133">Transmembrane helix</keyword>
<feature type="domain" description="Methylamine utilisation protein MauE" evidence="6">
    <location>
        <begin position="6"/>
        <end position="130"/>
    </location>
</feature>
<proteinExistence type="predicted"/>
<protein>
    <recommendedName>
        <fullName evidence="6">Methylamine utilisation protein MauE domain-containing protein</fullName>
    </recommendedName>
</protein>
<evidence type="ECO:0000259" key="6">
    <source>
        <dbReference type="Pfam" id="PF07291"/>
    </source>
</evidence>
<dbReference type="EMBL" id="CP139558">
    <property type="protein sequence ID" value="WPU96494.1"/>
    <property type="molecule type" value="Genomic_DNA"/>
</dbReference>
<keyword evidence="8" id="KW-1185">Reference proteome</keyword>
<dbReference type="Pfam" id="PF07291">
    <property type="entry name" value="MauE"/>
    <property type="match status" value="1"/>
</dbReference>